<evidence type="ECO:0000256" key="1">
    <source>
        <dbReference type="SAM" id="MobiDB-lite"/>
    </source>
</evidence>
<evidence type="ECO:0000313" key="3">
    <source>
        <dbReference type="EMBL" id="AGI65994.1"/>
    </source>
</evidence>
<feature type="transmembrane region" description="Helical" evidence="2">
    <location>
        <begin position="12"/>
        <end position="31"/>
    </location>
</feature>
<protein>
    <submittedName>
        <fullName evidence="3">Uncharacterized protein</fullName>
    </submittedName>
</protein>
<keyword evidence="4" id="KW-1185">Reference proteome</keyword>
<organism evidence="3 4">
    <name type="scientific">Octadecabacter antarcticus 307</name>
    <dbReference type="NCBI Taxonomy" id="391626"/>
    <lineage>
        <taxon>Bacteria</taxon>
        <taxon>Pseudomonadati</taxon>
        <taxon>Pseudomonadota</taxon>
        <taxon>Alphaproteobacteria</taxon>
        <taxon>Rhodobacterales</taxon>
        <taxon>Roseobacteraceae</taxon>
        <taxon>Octadecabacter</taxon>
    </lineage>
</organism>
<dbReference type="RefSeq" id="WP_015498055.1">
    <property type="nucleotide sequence ID" value="NC_020911.1"/>
</dbReference>
<feature type="region of interest" description="Disordered" evidence="1">
    <location>
        <begin position="82"/>
        <end position="139"/>
    </location>
</feature>
<dbReference type="AlphaFoldDB" id="M9R075"/>
<dbReference type="KEGG" id="oat:OAN307_c02270"/>
<dbReference type="HOGENOM" id="CLU_070816_0_0_5"/>
<accession>M9R075</accession>
<reference evidence="3 4" key="1">
    <citation type="journal article" date="2013" name="PLoS ONE">
        <title>Poles Apart: Arctic and Antarctic Octadecabacter strains Share High Genome Plasticity and a New Type of Xanthorhodopsin.</title>
        <authorList>
            <person name="Vollmers J."/>
            <person name="Voget S."/>
            <person name="Dietrich S."/>
            <person name="Gollnow K."/>
            <person name="Smits M."/>
            <person name="Meyer K."/>
            <person name="Brinkhoff T."/>
            <person name="Simon M."/>
            <person name="Daniel R."/>
        </authorList>
    </citation>
    <scope>NUCLEOTIDE SEQUENCE [LARGE SCALE GENOMIC DNA]</scope>
    <source>
        <strain evidence="3 4">307</strain>
    </source>
</reference>
<keyword evidence="2" id="KW-1133">Transmembrane helix</keyword>
<dbReference type="Proteomes" id="UP000005307">
    <property type="component" value="Chromosome"/>
</dbReference>
<dbReference type="STRING" id="391626.OAN307_c02270"/>
<proteinExistence type="predicted"/>
<feature type="compositionally biased region" description="Low complexity" evidence="1">
    <location>
        <begin position="82"/>
        <end position="96"/>
    </location>
</feature>
<evidence type="ECO:0000256" key="2">
    <source>
        <dbReference type="SAM" id="Phobius"/>
    </source>
</evidence>
<keyword evidence="2" id="KW-0812">Transmembrane</keyword>
<keyword evidence="2" id="KW-0472">Membrane</keyword>
<dbReference type="OrthoDB" id="9807941at2"/>
<evidence type="ECO:0000313" key="4">
    <source>
        <dbReference type="Proteomes" id="UP000005307"/>
    </source>
</evidence>
<name>M9R075_9RHOB</name>
<gene>
    <name evidence="3" type="ORF">OAN307_c02270</name>
</gene>
<dbReference type="eggNOG" id="COG3743">
    <property type="taxonomic scope" value="Bacteria"/>
</dbReference>
<sequence>MFKEWEFLLAEIWVLLAIAALIGLIAGWLIWGGRVDAGRGLGSDTGVDANEVRRLRTELDRAKAQNRDPLNDIPAMQGVGYARPAQTRATTPTQAALPVLRPDPTAEMPADDAVQPAPTPTSKQPAPTSGGKPQALVSAWDGLPDDLTRIKGIGAKMETLCNQLGFWHYDQIAAWSADEIAWVDDNLEGFKGRVTRDNWVAQAKKMTGVQTPAFKHRTD</sequence>
<dbReference type="EMBL" id="CP003740">
    <property type="protein sequence ID" value="AGI65994.1"/>
    <property type="molecule type" value="Genomic_DNA"/>
</dbReference>
<dbReference type="Gene3D" id="1.10.150.20">
    <property type="entry name" value="5' to 3' exonuclease, C-terminal subdomain"/>
    <property type="match status" value="1"/>
</dbReference>